<comment type="caution">
    <text evidence="2">The sequence shown here is derived from an EMBL/GenBank/DDBJ whole genome shotgun (WGS) entry which is preliminary data.</text>
</comment>
<feature type="compositionally biased region" description="Low complexity" evidence="1">
    <location>
        <begin position="317"/>
        <end position="337"/>
    </location>
</feature>
<feature type="compositionally biased region" description="Low complexity" evidence="1">
    <location>
        <begin position="290"/>
        <end position="305"/>
    </location>
</feature>
<protein>
    <submittedName>
        <fullName evidence="2">Uncharacterized protein</fullName>
    </submittedName>
</protein>
<dbReference type="EMBL" id="MU853335">
    <property type="protein sequence ID" value="KAK4115001.1"/>
    <property type="molecule type" value="Genomic_DNA"/>
</dbReference>
<feature type="compositionally biased region" description="Pro residues" evidence="1">
    <location>
        <begin position="235"/>
        <end position="247"/>
    </location>
</feature>
<dbReference type="Proteomes" id="UP001302812">
    <property type="component" value="Unassembled WGS sequence"/>
</dbReference>
<sequence>MAARQPAGFKPVEMLQQILTDVVVTTGKAFKAARQDGNGSLAEAAVAMETRIPASIEKFNWTLDELEIDIIRAKAVYLRDLNQCRANRKPAQQDQQPVAPPAPMAVDLTSPRMEAKGPPTGLSGPPRPGKPANKPVAPFPNMGFDSSSPELKHIPSPKPVPKPVPKPKEVKNHAPPAVPTAGAATTTVRPASAPPKKETKISPPQGAKPGTGSASVGQSPLPAHMQIKASSVPAPNLPPSGPTPTNAPPVSTTSGHENIFTDMTFSLAPPPQTTTQGQKEPAAPLPPPQAQRKQPQQQQQQRPPQVIDLTDLGPGPGAAADSTTASAAKAGQPTGAKPGPGPGPGKGTASGGGDNNGPAADAAETNQNPGQGPGGGGGDKKVVDIDAEINGLFDLGPGGMDGGDDFDYDPGADHGDNSNFNDMYFGAGNSSGGGGEFDDHYFNLNG</sequence>
<keyword evidence="3" id="KW-1185">Reference proteome</keyword>
<name>A0AAN6TII5_9PEZI</name>
<dbReference type="GeneID" id="89933905"/>
<reference evidence="2" key="1">
    <citation type="journal article" date="2023" name="Mol. Phylogenet. Evol.">
        <title>Genome-scale phylogeny and comparative genomics of the fungal order Sordariales.</title>
        <authorList>
            <person name="Hensen N."/>
            <person name="Bonometti L."/>
            <person name="Westerberg I."/>
            <person name="Brannstrom I.O."/>
            <person name="Guillou S."/>
            <person name="Cros-Aarteil S."/>
            <person name="Calhoun S."/>
            <person name="Haridas S."/>
            <person name="Kuo A."/>
            <person name="Mondo S."/>
            <person name="Pangilinan J."/>
            <person name="Riley R."/>
            <person name="LaButti K."/>
            <person name="Andreopoulos B."/>
            <person name="Lipzen A."/>
            <person name="Chen C."/>
            <person name="Yan M."/>
            <person name="Daum C."/>
            <person name="Ng V."/>
            <person name="Clum A."/>
            <person name="Steindorff A."/>
            <person name="Ohm R.A."/>
            <person name="Martin F."/>
            <person name="Silar P."/>
            <person name="Natvig D.O."/>
            <person name="Lalanne C."/>
            <person name="Gautier V."/>
            <person name="Ament-Velasquez S.L."/>
            <person name="Kruys A."/>
            <person name="Hutchinson M.I."/>
            <person name="Powell A.J."/>
            <person name="Barry K."/>
            <person name="Miller A.N."/>
            <person name="Grigoriev I.V."/>
            <person name="Debuchy R."/>
            <person name="Gladieux P."/>
            <person name="Hiltunen Thoren M."/>
            <person name="Johannesson H."/>
        </authorList>
    </citation>
    <scope>NUCLEOTIDE SEQUENCE</scope>
    <source>
        <strain evidence="2">CBS 508.74</strain>
    </source>
</reference>
<evidence type="ECO:0000256" key="1">
    <source>
        <dbReference type="SAM" id="MobiDB-lite"/>
    </source>
</evidence>
<accession>A0AAN6TII5</accession>
<gene>
    <name evidence="2" type="ORF">N656DRAFT_476569</name>
</gene>
<feature type="compositionally biased region" description="Gly residues" evidence="1">
    <location>
        <begin position="344"/>
        <end position="355"/>
    </location>
</feature>
<evidence type="ECO:0000313" key="3">
    <source>
        <dbReference type="Proteomes" id="UP001302812"/>
    </source>
</evidence>
<feature type="region of interest" description="Disordered" evidence="1">
    <location>
        <begin position="87"/>
        <end position="414"/>
    </location>
</feature>
<reference evidence="2" key="2">
    <citation type="submission" date="2023-05" db="EMBL/GenBank/DDBJ databases">
        <authorList>
            <consortium name="Lawrence Berkeley National Laboratory"/>
            <person name="Steindorff A."/>
            <person name="Hensen N."/>
            <person name="Bonometti L."/>
            <person name="Westerberg I."/>
            <person name="Brannstrom I.O."/>
            <person name="Guillou S."/>
            <person name="Cros-Aarteil S."/>
            <person name="Calhoun S."/>
            <person name="Haridas S."/>
            <person name="Kuo A."/>
            <person name="Mondo S."/>
            <person name="Pangilinan J."/>
            <person name="Riley R."/>
            <person name="Labutti K."/>
            <person name="Andreopoulos B."/>
            <person name="Lipzen A."/>
            <person name="Chen C."/>
            <person name="Yanf M."/>
            <person name="Daum C."/>
            <person name="Ng V."/>
            <person name="Clum A."/>
            <person name="Ohm R."/>
            <person name="Martin F."/>
            <person name="Silar P."/>
            <person name="Natvig D."/>
            <person name="Lalanne C."/>
            <person name="Gautier V."/>
            <person name="Ament-Velasquez S.L."/>
            <person name="Kruys A."/>
            <person name="Hutchinson M.I."/>
            <person name="Powell A.J."/>
            <person name="Barry K."/>
            <person name="Miller A.N."/>
            <person name="Grigoriev I.V."/>
            <person name="Debuchy R."/>
            <person name="Gladieux P."/>
            <person name="Thoren M.H."/>
            <person name="Johannesson H."/>
        </authorList>
    </citation>
    <scope>NUCLEOTIDE SEQUENCE</scope>
    <source>
        <strain evidence="2">CBS 508.74</strain>
    </source>
</reference>
<evidence type="ECO:0000313" key="2">
    <source>
        <dbReference type="EMBL" id="KAK4115001.1"/>
    </source>
</evidence>
<feature type="compositionally biased region" description="Low complexity" evidence="1">
    <location>
        <begin position="356"/>
        <end position="370"/>
    </location>
</feature>
<proteinExistence type="predicted"/>
<dbReference type="AlphaFoldDB" id="A0AAN6TII5"/>
<dbReference type="RefSeq" id="XP_064672571.1">
    <property type="nucleotide sequence ID" value="XM_064809781.1"/>
</dbReference>
<organism evidence="2 3">
    <name type="scientific">Canariomyces notabilis</name>
    <dbReference type="NCBI Taxonomy" id="2074819"/>
    <lineage>
        <taxon>Eukaryota</taxon>
        <taxon>Fungi</taxon>
        <taxon>Dikarya</taxon>
        <taxon>Ascomycota</taxon>
        <taxon>Pezizomycotina</taxon>
        <taxon>Sordariomycetes</taxon>
        <taxon>Sordariomycetidae</taxon>
        <taxon>Sordariales</taxon>
        <taxon>Chaetomiaceae</taxon>
        <taxon>Canariomyces</taxon>
    </lineage>
</organism>
<feature type="compositionally biased region" description="Low complexity" evidence="1">
    <location>
        <begin position="179"/>
        <end position="191"/>
    </location>
</feature>
<feature type="compositionally biased region" description="Polar residues" evidence="1">
    <location>
        <begin position="250"/>
        <end position="264"/>
    </location>
</feature>